<accession>A0A2X2M4D6</accession>
<proteinExistence type="predicted"/>
<reference evidence="1 2" key="1">
    <citation type="submission" date="2018-06" db="EMBL/GenBank/DDBJ databases">
        <authorList>
            <consortium name="Pathogen Informatics"/>
            <person name="Doyle S."/>
        </authorList>
    </citation>
    <scope>NUCLEOTIDE SEQUENCE [LARGE SCALE GENOMIC DNA]</scope>
    <source>
        <strain evidence="1 2">NCTC7878</strain>
    </source>
</reference>
<dbReference type="AlphaFoldDB" id="A0A2X2M4D6"/>
<keyword evidence="1" id="KW-0378">Hydrolase</keyword>
<name>A0A2X2M4D6_STAAU</name>
<dbReference type="Proteomes" id="UP000249913">
    <property type="component" value="Unassembled WGS sequence"/>
</dbReference>
<evidence type="ECO:0000313" key="1">
    <source>
        <dbReference type="EMBL" id="SPZ99899.1"/>
    </source>
</evidence>
<gene>
    <name evidence="1" type="primary">isaA_1</name>
    <name evidence="1" type="ORF">NCTC7878_03049</name>
</gene>
<dbReference type="EC" id="3.2.-.-" evidence="1"/>
<keyword evidence="1" id="KW-0326">Glycosidase</keyword>
<organism evidence="1 2">
    <name type="scientific">Staphylococcus aureus</name>
    <dbReference type="NCBI Taxonomy" id="1280"/>
    <lineage>
        <taxon>Bacteria</taxon>
        <taxon>Bacillati</taxon>
        <taxon>Bacillota</taxon>
        <taxon>Bacilli</taxon>
        <taxon>Bacillales</taxon>
        <taxon>Staphylococcaceae</taxon>
        <taxon>Staphylococcus</taxon>
    </lineage>
</organism>
<dbReference type="GO" id="GO:0016798">
    <property type="term" value="F:hydrolase activity, acting on glycosyl bonds"/>
    <property type="evidence" value="ECO:0007669"/>
    <property type="project" value="UniProtKB-KW"/>
</dbReference>
<evidence type="ECO:0000313" key="2">
    <source>
        <dbReference type="Proteomes" id="UP000249913"/>
    </source>
</evidence>
<dbReference type="EMBL" id="UAUX01000013">
    <property type="protein sequence ID" value="SPZ99899.1"/>
    <property type="molecule type" value="Genomic_DNA"/>
</dbReference>
<protein>
    <submittedName>
        <fullName evidence="1">Immunodominant staphylococcal antigen A</fullName>
        <ecNumber evidence="1">3.2.-.-</ecNumber>
    </submittedName>
</protein>
<sequence length="41" mass="4121">MKKTIMASSLAVALGVTGYAAGTGHQAHAAEVNVDQAHLVT</sequence>